<dbReference type="GO" id="GO:0005524">
    <property type="term" value="F:ATP binding"/>
    <property type="evidence" value="ECO:0007669"/>
    <property type="project" value="InterPro"/>
</dbReference>
<name>A0AAW1NRZ7_9CHLO</name>
<dbReference type="Pfam" id="PF25601">
    <property type="entry name" value="AAA_lid_14"/>
    <property type="match status" value="1"/>
</dbReference>
<dbReference type="Gene3D" id="1.10.8.60">
    <property type="match status" value="1"/>
</dbReference>
<evidence type="ECO:0000259" key="8">
    <source>
        <dbReference type="PROSITE" id="PS50045"/>
    </source>
</evidence>
<evidence type="ECO:0000256" key="6">
    <source>
        <dbReference type="SAM" id="MobiDB-lite"/>
    </source>
</evidence>
<feature type="domain" description="4Fe-4S ferredoxin-type" evidence="9">
    <location>
        <begin position="587"/>
        <end position="616"/>
    </location>
</feature>
<dbReference type="PROSITE" id="PS50045">
    <property type="entry name" value="SIGMA54_INTERACT_4"/>
    <property type="match status" value="1"/>
</dbReference>
<reference evidence="10 11" key="1">
    <citation type="journal article" date="2024" name="Nat. Commun.">
        <title>Phylogenomics reveals the evolutionary origins of lichenization in chlorophyte algae.</title>
        <authorList>
            <person name="Puginier C."/>
            <person name="Libourel C."/>
            <person name="Otte J."/>
            <person name="Skaloud P."/>
            <person name="Haon M."/>
            <person name="Grisel S."/>
            <person name="Petersen M."/>
            <person name="Berrin J.G."/>
            <person name="Delaux P.M."/>
            <person name="Dal Grande F."/>
            <person name="Keller J."/>
        </authorList>
    </citation>
    <scope>NUCLEOTIDE SEQUENCE [LARGE SCALE GENOMIC DNA]</scope>
    <source>
        <strain evidence="10 11">SAG 2036</strain>
    </source>
</reference>
<evidence type="ECO:0000256" key="7">
    <source>
        <dbReference type="SAM" id="Phobius"/>
    </source>
</evidence>
<dbReference type="PROSITE" id="PS51379">
    <property type="entry name" value="4FE4S_FER_2"/>
    <property type="match status" value="1"/>
</dbReference>
<dbReference type="InterPro" id="IPR052378">
    <property type="entry name" value="NosR_regulator"/>
</dbReference>
<keyword evidence="7" id="KW-0812">Transmembrane</keyword>
<evidence type="ECO:0000256" key="2">
    <source>
        <dbReference type="ARBA" id="ARBA00022475"/>
    </source>
</evidence>
<dbReference type="SUPFAM" id="SSF52540">
    <property type="entry name" value="P-loop containing nucleoside triphosphate hydrolases"/>
    <property type="match status" value="1"/>
</dbReference>
<keyword evidence="5 7" id="KW-0472">Membrane</keyword>
<evidence type="ECO:0000256" key="4">
    <source>
        <dbReference type="ARBA" id="ARBA00022840"/>
    </source>
</evidence>
<comment type="caution">
    <text evidence="10">The sequence shown here is derived from an EMBL/GenBank/DDBJ whole genome shotgun (WGS) entry which is preliminary data.</text>
</comment>
<evidence type="ECO:0000256" key="5">
    <source>
        <dbReference type="ARBA" id="ARBA00023136"/>
    </source>
</evidence>
<evidence type="ECO:0000313" key="10">
    <source>
        <dbReference type="EMBL" id="KAK9792466.1"/>
    </source>
</evidence>
<organism evidence="10 11">
    <name type="scientific">Symbiochloris irregularis</name>
    <dbReference type="NCBI Taxonomy" id="706552"/>
    <lineage>
        <taxon>Eukaryota</taxon>
        <taxon>Viridiplantae</taxon>
        <taxon>Chlorophyta</taxon>
        <taxon>core chlorophytes</taxon>
        <taxon>Trebouxiophyceae</taxon>
        <taxon>Trebouxiales</taxon>
        <taxon>Trebouxiaceae</taxon>
        <taxon>Symbiochloris</taxon>
    </lineage>
</organism>
<protein>
    <submittedName>
        <fullName evidence="10">Uncharacterized protein</fullName>
    </submittedName>
</protein>
<dbReference type="PANTHER" id="PTHR30224">
    <property type="entry name" value="ELECTRON TRANSPORT PROTEIN"/>
    <property type="match status" value="1"/>
</dbReference>
<feature type="region of interest" description="Disordered" evidence="6">
    <location>
        <begin position="283"/>
        <end position="308"/>
    </location>
</feature>
<dbReference type="EMBL" id="JALJOQ010000164">
    <property type="protein sequence ID" value="KAK9792466.1"/>
    <property type="molecule type" value="Genomic_DNA"/>
</dbReference>
<proteinExistence type="predicted"/>
<dbReference type="InterPro" id="IPR017900">
    <property type="entry name" value="4Fe4S_Fe_S_CS"/>
</dbReference>
<keyword evidence="4" id="KW-0067">ATP-binding</keyword>
<dbReference type="InterPro" id="IPR058031">
    <property type="entry name" value="AAA_lid_NorR"/>
</dbReference>
<accession>A0AAW1NRZ7</accession>
<feature type="transmembrane region" description="Helical" evidence="7">
    <location>
        <begin position="489"/>
        <end position="509"/>
    </location>
</feature>
<gene>
    <name evidence="10" type="ORF">WJX73_007973</name>
</gene>
<feature type="transmembrane region" description="Helical" evidence="7">
    <location>
        <begin position="720"/>
        <end position="741"/>
    </location>
</feature>
<keyword evidence="7" id="KW-1133">Transmembrane helix</keyword>
<dbReference type="InterPro" id="IPR027417">
    <property type="entry name" value="P-loop_NTPase"/>
</dbReference>
<evidence type="ECO:0000256" key="3">
    <source>
        <dbReference type="ARBA" id="ARBA00022741"/>
    </source>
</evidence>
<dbReference type="GO" id="GO:0005886">
    <property type="term" value="C:plasma membrane"/>
    <property type="evidence" value="ECO:0007669"/>
    <property type="project" value="UniProtKB-SubCell"/>
</dbReference>
<keyword evidence="2" id="KW-1003">Cell membrane</keyword>
<keyword evidence="11" id="KW-1185">Reference proteome</keyword>
<comment type="subcellular location">
    <subcellularLocation>
        <location evidence="1">Cell membrane</location>
    </subcellularLocation>
</comment>
<feature type="transmembrane region" description="Helical" evidence="7">
    <location>
        <begin position="776"/>
        <end position="796"/>
    </location>
</feature>
<evidence type="ECO:0000256" key="1">
    <source>
        <dbReference type="ARBA" id="ARBA00004236"/>
    </source>
</evidence>
<keyword evidence="3" id="KW-0547">Nucleotide-binding</keyword>
<sequence>MRAVHLQAQSHEPVRLQPERRQICRFSQRTERTCFLRHIRTVPTRRAGRRLACHATPTTTPRPSTAKRLLSEALGSEAAWLSMQQPFQGMPTSAAKSLLQHKTVQVLTPGQNCQAGRELVIVREGSVSADDSAAADEASGMRSSALASLQTDKGHAQALRPFLVPSPKFGVIGNSRYAKRTRRAVLDAGNDPARRPVFIFGEPGLNKDVMAALIHFGSGARSKPMARVACSRLHGEGADLFGRGNRPGLLELVGDGTLLLTNVHQASDDVKQKVVKLVQSGGQYAPMQRSQGTQPDAPSLPDQPSPRTSQARLIFTAEKRVPDIEALSQIIRIPPLRVRPADISNFQRYFIRMASERRGLKSITLTPDALRHLSAYDFPGNIKELESLVERAVGQAAGATSSPGTGTQVSEDVLWFATQQQDRYRLDLLRTFPQLRAFFRSDFFPEAINHRFTVYAFPVIVAILFLGPQDRAHNFCLNFFWDYWWAGSFLVYPFLGRVWCAVCPFMIYGEVVQRWRLAKGAVLRKWPHAASEQWGPWFLFALFAAILVWEESGVCSSRCTTYNCYKGGPAEPPDGLASAGCPLMSHPAQLTDNKNCVLCMTCLKACPHTNVQFRLRPPGMDLLTTHKPRPAEASLMFMLLGAVYLHRLPEVALQLGAPLNTPRSAHILSSVAFLAAPGVVAYAAHQACGLLNNNGSGMYLTVGSGQQAASAMRMPVGKSFVAVSYAYLPLAWGATLAHYWALLLGEGGQIVQVAAATVHLEAFGQAHLPSAEAHPAVIAFLQGSTLASSTLASLLLLRKLSAQPWNKVVPHVISMLLFSAELWYLIV</sequence>
<feature type="domain" description="Sigma-54 factor interaction" evidence="8">
    <location>
        <begin position="171"/>
        <end position="394"/>
    </location>
</feature>
<dbReference type="InterPro" id="IPR017896">
    <property type="entry name" value="4Fe4S_Fe-S-bd"/>
</dbReference>
<evidence type="ECO:0000313" key="11">
    <source>
        <dbReference type="Proteomes" id="UP001465755"/>
    </source>
</evidence>
<dbReference type="Pfam" id="PF12801">
    <property type="entry name" value="Fer4_5"/>
    <property type="match status" value="1"/>
</dbReference>
<dbReference type="Pfam" id="PF00158">
    <property type="entry name" value="Sigma54_activat"/>
    <property type="match status" value="1"/>
</dbReference>
<dbReference type="PANTHER" id="PTHR30224:SF4">
    <property type="entry name" value="ELECTRON TRANSPORT PROTEIN YCCM-RELATED"/>
    <property type="match status" value="1"/>
</dbReference>
<evidence type="ECO:0000259" key="9">
    <source>
        <dbReference type="PROSITE" id="PS51379"/>
    </source>
</evidence>
<feature type="transmembrane region" description="Helical" evidence="7">
    <location>
        <begin position="452"/>
        <end position="469"/>
    </location>
</feature>
<dbReference type="PROSITE" id="PS00198">
    <property type="entry name" value="4FE4S_FER_1"/>
    <property type="match status" value="1"/>
</dbReference>
<dbReference type="InterPro" id="IPR002078">
    <property type="entry name" value="Sigma_54_int"/>
</dbReference>
<dbReference type="Gene3D" id="3.40.50.300">
    <property type="entry name" value="P-loop containing nucleotide triphosphate hydrolases"/>
    <property type="match status" value="1"/>
</dbReference>
<dbReference type="GO" id="GO:0006355">
    <property type="term" value="P:regulation of DNA-templated transcription"/>
    <property type="evidence" value="ECO:0007669"/>
    <property type="project" value="InterPro"/>
</dbReference>
<dbReference type="Proteomes" id="UP001465755">
    <property type="component" value="Unassembled WGS sequence"/>
</dbReference>
<dbReference type="AlphaFoldDB" id="A0AAW1NRZ7"/>